<proteinExistence type="predicted"/>
<organism evidence="7 8">
    <name type="scientific">Mizuhopecten yessoensis</name>
    <name type="common">Japanese scallop</name>
    <name type="synonym">Patinopecten yessoensis</name>
    <dbReference type="NCBI Taxonomy" id="6573"/>
    <lineage>
        <taxon>Eukaryota</taxon>
        <taxon>Metazoa</taxon>
        <taxon>Spiralia</taxon>
        <taxon>Lophotrochozoa</taxon>
        <taxon>Mollusca</taxon>
        <taxon>Bivalvia</taxon>
        <taxon>Autobranchia</taxon>
        <taxon>Pteriomorphia</taxon>
        <taxon>Pectinida</taxon>
        <taxon>Pectinoidea</taxon>
        <taxon>Pectinidae</taxon>
        <taxon>Mizuhopecten</taxon>
    </lineage>
</organism>
<dbReference type="PROSITE" id="PS01180">
    <property type="entry name" value="CUB"/>
    <property type="match status" value="3"/>
</dbReference>
<evidence type="ECO:0000259" key="6">
    <source>
        <dbReference type="PROSITE" id="PS01180"/>
    </source>
</evidence>
<dbReference type="Proteomes" id="UP000242188">
    <property type="component" value="Unassembled WGS sequence"/>
</dbReference>
<keyword evidence="1" id="KW-1015">Disulfide bond</keyword>
<feature type="domain" description="CUB" evidence="6">
    <location>
        <begin position="26"/>
        <end position="135"/>
    </location>
</feature>
<accession>A0A210QP22</accession>
<keyword evidence="4" id="KW-1133">Transmembrane helix</keyword>
<reference evidence="7 8" key="1">
    <citation type="journal article" date="2017" name="Nat. Ecol. Evol.">
        <title>Scallop genome provides insights into evolution of bilaterian karyotype and development.</title>
        <authorList>
            <person name="Wang S."/>
            <person name="Zhang J."/>
            <person name="Jiao W."/>
            <person name="Li J."/>
            <person name="Xun X."/>
            <person name="Sun Y."/>
            <person name="Guo X."/>
            <person name="Huan P."/>
            <person name="Dong B."/>
            <person name="Zhang L."/>
            <person name="Hu X."/>
            <person name="Sun X."/>
            <person name="Wang J."/>
            <person name="Zhao C."/>
            <person name="Wang Y."/>
            <person name="Wang D."/>
            <person name="Huang X."/>
            <person name="Wang R."/>
            <person name="Lv J."/>
            <person name="Li Y."/>
            <person name="Zhang Z."/>
            <person name="Liu B."/>
            <person name="Lu W."/>
            <person name="Hui Y."/>
            <person name="Liang J."/>
            <person name="Zhou Z."/>
            <person name="Hou R."/>
            <person name="Li X."/>
            <person name="Liu Y."/>
            <person name="Li H."/>
            <person name="Ning X."/>
            <person name="Lin Y."/>
            <person name="Zhao L."/>
            <person name="Xing Q."/>
            <person name="Dou J."/>
            <person name="Li Y."/>
            <person name="Mao J."/>
            <person name="Guo H."/>
            <person name="Dou H."/>
            <person name="Li T."/>
            <person name="Mu C."/>
            <person name="Jiang W."/>
            <person name="Fu Q."/>
            <person name="Fu X."/>
            <person name="Miao Y."/>
            <person name="Liu J."/>
            <person name="Yu Q."/>
            <person name="Li R."/>
            <person name="Liao H."/>
            <person name="Li X."/>
            <person name="Kong Y."/>
            <person name="Jiang Z."/>
            <person name="Chourrout D."/>
            <person name="Li R."/>
            <person name="Bao Z."/>
        </authorList>
    </citation>
    <scope>NUCLEOTIDE SEQUENCE [LARGE SCALE GENOMIC DNA]</scope>
    <source>
        <strain evidence="7 8">PY_sf001</strain>
    </source>
</reference>
<evidence type="ECO:0000256" key="4">
    <source>
        <dbReference type="SAM" id="Phobius"/>
    </source>
</evidence>
<feature type="chain" id="PRO_5012307022" evidence="5">
    <location>
        <begin position="20"/>
        <end position="660"/>
    </location>
</feature>
<feature type="domain" description="CUB" evidence="6">
    <location>
        <begin position="144"/>
        <end position="254"/>
    </location>
</feature>
<dbReference type="AlphaFoldDB" id="A0A210QP22"/>
<evidence type="ECO:0000313" key="7">
    <source>
        <dbReference type="EMBL" id="OWF50484.1"/>
    </source>
</evidence>
<protein>
    <submittedName>
        <fullName evidence="7">Cubilin</fullName>
    </submittedName>
</protein>
<keyword evidence="4" id="KW-0472">Membrane</keyword>
<evidence type="ECO:0000256" key="3">
    <source>
        <dbReference type="SAM" id="MobiDB-lite"/>
    </source>
</evidence>
<dbReference type="GO" id="GO:0005615">
    <property type="term" value="C:extracellular space"/>
    <property type="evidence" value="ECO:0007669"/>
    <property type="project" value="TreeGrafter"/>
</dbReference>
<dbReference type="Gene3D" id="2.60.120.290">
    <property type="entry name" value="Spermadhesin, CUB domain"/>
    <property type="match status" value="3"/>
</dbReference>
<evidence type="ECO:0000313" key="8">
    <source>
        <dbReference type="Proteomes" id="UP000242188"/>
    </source>
</evidence>
<keyword evidence="8" id="KW-1185">Reference proteome</keyword>
<evidence type="ECO:0000256" key="1">
    <source>
        <dbReference type="ARBA" id="ARBA00023157"/>
    </source>
</evidence>
<feature type="transmembrane region" description="Helical" evidence="4">
    <location>
        <begin position="512"/>
        <end position="538"/>
    </location>
</feature>
<keyword evidence="4" id="KW-0812">Transmembrane</keyword>
<feature type="signal peptide" evidence="5">
    <location>
        <begin position="1"/>
        <end position="19"/>
    </location>
</feature>
<evidence type="ECO:0000256" key="5">
    <source>
        <dbReference type="SAM" id="SignalP"/>
    </source>
</evidence>
<evidence type="ECO:0000256" key="2">
    <source>
        <dbReference type="PROSITE-ProRule" id="PRU00059"/>
    </source>
</evidence>
<dbReference type="OrthoDB" id="9935125at2759"/>
<feature type="region of interest" description="Disordered" evidence="3">
    <location>
        <begin position="633"/>
        <end position="660"/>
    </location>
</feature>
<dbReference type="PANTHER" id="PTHR24255">
    <property type="entry name" value="COMPLEMENT COMPONENT 1, S SUBCOMPONENT-RELATED"/>
    <property type="match status" value="1"/>
</dbReference>
<dbReference type="PANTHER" id="PTHR24255:SF31">
    <property type="entry name" value="CUBILIN-LIKE PROTEIN"/>
    <property type="match status" value="1"/>
</dbReference>
<feature type="domain" description="CUB" evidence="6">
    <location>
        <begin position="262"/>
        <end position="365"/>
    </location>
</feature>
<feature type="region of interest" description="Disordered" evidence="3">
    <location>
        <begin position="569"/>
        <end position="591"/>
    </location>
</feature>
<dbReference type="GO" id="GO:0004252">
    <property type="term" value="F:serine-type endopeptidase activity"/>
    <property type="evidence" value="ECO:0007669"/>
    <property type="project" value="TreeGrafter"/>
</dbReference>
<dbReference type="CDD" id="cd00041">
    <property type="entry name" value="CUB"/>
    <property type="match status" value="3"/>
</dbReference>
<feature type="compositionally biased region" description="Acidic residues" evidence="3">
    <location>
        <begin position="642"/>
        <end position="651"/>
    </location>
</feature>
<dbReference type="Pfam" id="PF00431">
    <property type="entry name" value="CUB"/>
    <property type="match status" value="3"/>
</dbReference>
<feature type="compositionally biased region" description="Polar residues" evidence="3">
    <location>
        <begin position="576"/>
        <end position="586"/>
    </location>
</feature>
<gene>
    <name evidence="7" type="ORF">KP79_PYT22431</name>
</gene>
<dbReference type="SUPFAM" id="SSF49854">
    <property type="entry name" value="Spermadhesin, CUB domain"/>
    <property type="match status" value="3"/>
</dbReference>
<name>A0A210QP22_MIZYE</name>
<comment type="caution">
    <text evidence="7">The sequence shown here is derived from an EMBL/GenBank/DDBJ whole genome shotgun (WGS) entry which is preliminary data.</text>
</comment>
<dbReference type="InterPro" id="IPR000859">
    <property type="entry name" value="CUB_dom"/>
</dbReference>
<comment type="caution">
    <text evidence="2">Lacks conserved residue(s) required for the propagation of feature annotation.</text>
</comment>
<dbReference type="EMBL" id="NEDP02002595">
    <property type="protein sequence ID" value="OWF50484.1"/>
    <property type="molecule type" value="Genomic_DNA"/>
</dbReference>
<keyword evidence="5" id="KW-0732">Signal</keyword>
<dbReference type="SMART" id="SM00042">
    <property type="entry name" value="CUB"/>
    <property type="match status" value="3"/>
</dbReference>
<dbReference type="InterPro" id="IPR035914">
    <property type="entry name" value="Sperma_CUB_dom_sf"/>
</dbReference>
<sequence length="660" mass="73941">MEELKFLIYFCICVGRVGCQMTTDTCTGTPGVKLNATSIEKFITSPGFPDNYANNLNCYWIIRNTASCGLRIDVKFIEFEWEYDKLRFRYGSAGITEVNVNTTSEHVLPSESVTIRFTSDSSQSLRGFKLSYSITGCRKITDTCTGRSSVKLNATSTEQFITSPGFPDNYADNLNCYWIIRNTAVCGLIRIDVKYIAFEWMFDKLRFRYGSAGITEVNVNTTSEHVLPSESVTIRFTSDESHSLPGFKLSYSITGCTCVSTSGLDVKATYTRKYITSPGFPRAYHHNTMCRWNIATSTACTLLRLETIVVETEDRLDTPTIKYDGGLPEKISNKTYYIPSNRSVLQFKTDGSVSKRGFNMSYQAEDLHIAKNSSVFGCKDSQLLAEARSKYVFSSNYPENSMDTDCNWMIFAAEPCTTTGTVNGSRLSIVVEEFKSNGSSPIAIFQAQSRGSITIHVPQESSLVGQPLDFYVLAEEFVLITVRHIGESSVFKLSYQITELKAETEHQSDDTLLIALASTICIVCIVTVIVHIVVRLYCRKRSSQTKPSDTVKFHNEGKVKTKRPYVDMGIRDHSENGNQRETSSTGDIYEDVGNAEDLGANKQDYYYIDTPGAENEQHSDMYINTDTINVDHEPSVSIRNDGDEDVYEEIDIPSTSRLNS</sequence>